<accession>A0A9P0PN40</accession>
<dbReference type="AlphaFoldDB" id="A0A9P0PN40"/>
<dbReference type="Pfam" id="PF13843">
    <property type="entry name" value="DDE_Tnp_1_7"/>
    <property type="match status" value="1"/>
</dbReference>
<evidence type="ECO:0000256" key="1">
    <source>
        <dbReference type="SAM" id="MobiDB-lite"/>
    </source>
</evidence>
<comment type="caution">
    <text evidence="3">The sequence shown here is derived from an EMBL/GenBank/DDBJ whole genome shotgun (WGS) entry which is preliminary data.</text>
</comment>
<evidence type="ECO:0000313" key="3">
    <source>
        <dbReference type="EMBL" id="CAH1990644.1"/>
    </source>
</evidence>
<feature type="compositionally biased region" description="Polar residues" evidence="1">
    <location>
        <begin position="75"/>
        <end position="103"/>
    </location>
</feature>
<sequence length="509" mass="58575">MGHIRPSRIITSVRFRRRPLTKEELQWEADHVWDESEDEEPFQDSGSEYNPSERESSESEVETNYFSDIDENGEESNVTNNDGIPDNTQNHNVPNPRTPNQLSWRVPDDNYIPRKALPPSNNSPATVLAAVNRSSSQLEVFLKLFPRCLFMFISQSTNERLNILNKTKHAKIDHTDPSEMMIVIGSLLVMSYNRVPNMQLYWSTNKSMGNEALKSAISRDRFLVLLSKLYFNNPSKPPDANKTYYIDEVVSCLKKTFIASRSDSSYQSIDESMAKFKGRSALKQYMPLKPIKRGIKIWQRCDALTGYVYDLNIYAGKETEQVEGTLGERVVAKLCDTIQNANVALCFDRFFTSVNLMTNIQFPAFGTCNSNRKSLPDFGKKLKERGAMEVYCSDTGLLATKILFWDGLNMSKFPVFWEGAGFIRYLEEARKNWSNFRDAPLQYNSRNPIQTRRFFDVKRQEHPSYGIMPECYFPHSVRNPLNRLHLGVGWDVHDGVGSKELGKHFRLRL</sequence>
<dbReference type="PANTHER" id="PTHR46599">
    <property type="entry name" value="PIGGYBAC TRANSPOSABLE ELEMENT-DERIVED PROTEIN 4"/>
    <property type="match status" value="1"/>
</dbReference>
<organism evidence="3 4">
    <name type="scientific">Acanthoscelides obtectus</name>
    <name type="common">Bean weevil</name>
    <name type="synonym">Bruchus obtectus</name>
    <dbReference type="NCBI Taxonomy" id="200917"/>
    <lineage>
        <taxon>Eukaryota</taxon>
        <taxon>Metazoa</taxon>
        <taxon>Ecdysozoa</taxon>
        <taxon>Arthropoda</taxon>
        <taxon>Hexapoda</taxon>
        <taxon>Insecta</taxon>
        <taxon>Pterygota</taxon>
        <taxon>Neoptera</taxon>
        <taxon>Endopterygota</taxon>
        <taxon>Coleoptera</taxon>
        <taxon>Polyphaga</taxon>
        <taxon>Cucujiformia</taxon>
        <taxon>Chrysomeloidea</taxon>
        <taxon>Chrysomelidae</taxon>
        <taxon>Bruchinae</taxon>
        <taxon>Bruchini</taxon>
        <taxon>Acanthoscelides</taxon>
    </lineage>
</organism>
<protein>
    <recommendedName>
        <fullName evidence="2">PiggyBac transposable element-derived protein domain-containing protein</fullName>
    </recommendedName>
</protein>
<dbReference type="EMBL" id="CAKOFQ010007094">
    <property type="protein sequence ID" value="CAH1990644.1"/>
    <property type="molecule type" value="Genomic_DNA"/>
</dbReference>
<feature type="region of interest" description="Disordered" evidence="1">
    <location>
        <begin position="29"/>
        <end position="104"/>
    </location>
</feature>
<feature type="domain" description="PiggyBac transposable element-derived protein" evidence="2">
    <location>
        <begin position="139"/>
        <end position="382"/>
    </location>
</feature>
<evidence type="ECO:0000313" key="4">
    <source>
        <dbReference type="Proteomes" id="UP001152888"/>
    </source>
</evidence>
<evidence type="ECO:0000259" key="2">
    <source>
        <dbReference type="Pfam" id="PF13843"/>
    </source>
</evidence>
<reference evidence="3" key="1">
    <citation type="submission" date="2022-03" db="EMBL/GenBank/DDBJ databases">
        <authorList>
            <person name="Sayadi A."/>
        </authorList>
    </citation>
    <scope>NUCLEOTIDE SEQUENCE</scope>
</reference>
<dbReference type="InterPro" id="IPR029526">
    <property type="entry name" value="PGBD"/>
</dbReference>
<proteinExistence type="predicted"/>
<dbReference type="OrthoDB" id="118105at2759"/>
<keyword evidence="4" id="KW-1185">Reference proteome</keyword>
<dbReference type="PANTHER" id="PTHR46599:SF3">
    <property type="entry name" value="PIGGYBAC TRANSPOSABLE ELEMENT-DERIVED PROTEIN 4"/>
    <property type="match status" value="1"/>
</dbReference>
<dbReference type="Proteomes" id="UP001152888">
    <property type="component" value="Unassembled WGS sequence"/>
</dbReference>
<gene>
    <name evidence="3" type="ORF">ACAOBT_LOCUS19792</name>
</gene>
<name>A0A9P0PN40_ACAOB</name>